<organism evidence="1 2">
    <name type="scientific">Butyricicoccus faecihominis</name>
    <dbReference type="NCBI Taxonomy" id="1712515"/>
    <lineage>
        <taxon>Bacteria</taxon>
        <taxon>Bacillati</taxon>
        <taxon>Bacillota</taxon>
        <taxon>Clostridia</taxon>
        <taxon>Eubacteriales</taxon>
        <taxon>Butyricicoccaceae</taxon>
        <taxon>Butyricicoccus</taxon>
    </lineage>
</organism>
<keyword evidence="2" id="KW-1185">Reference proteome</keyword>
<reference evidence="1 2" key="1">
    <citation type="submission" date="2020-06" db="EMBL/GenBank/DDBJ databases">
        <title>Characterization of fructooligosaccharide metabolism and fructooligosaccharide-degrading enzymes in human commensal butyrate producers.</title>
        <authorList>
            <person name="Tanno H."/>
            <person name="Fujii T."/>
            <person name="Hirano K."/>
            <person name="Maeno S."/>
            <person name="Tonozuka T."/>
            <person name="Sakamoto M."/>
            <person name="Ohkuma M."/>
            <person name="Tochio T."/>
            <person name="Endo A."/>
        </authorList>
    </citation>
    <scope>NUCLEOTIDE SEQUENCE [LARGE SCALE GENOMIC DNA]</scope>
    <source>
        <strain evidence="1 2">JCM 31056</strain>
    </source>
</reference>
<evidence type="ECO:0000313" key="2">
    <source>
        <dbReference type="Proteomes" id="UP000620147"/>
    </source>
</evidence>
<proteinExistence type="predicted"/>
<evidence type="ECO:0008006" key="3">
    <source>
        <dbReference type="Google" id="ProtNLM"/>
    </source>
</evidence>
<dbReference type="EMBL" id="BLYJ01000017">
    <property type="protein sequence ID" value="GFO88360.1"/>
    <property type="molecule type" value="Genomic_DNA"/>
</dbReference>
<sequence>MAIVAEYHYPNGTVRIDDDCYRDVPPEEMQRRIERLQKTAWELLMNQERRKRNEGK</sequence>
<evidence type="ECO:0000313" key="1">
    <source>
        <dbReference type="EMBL" id="GFO88360.1"/>
    </source>
</evidence>
<dbReference type="Proteomes" id="UP000620147">
    <property type="component" value="Unassembled WGS sequence"/>
</dbReference>
<protein>
    <recommendedName>
        <fullName evidence="3">Phage protein</fullName>
    </recommendedName>
</protein>
<accession>A0ABQ1E0A4</accession>
<comment type="caution">
    <text evidence="1">The sequence shown here is derived from an EMBL/GenBank/DDBJ whole genome shotgun (WGS) entry which is preliminary data.</text>
</comment>
<gene>
    <name evidence="1" type="ORF">BUFA31_15240</name>
</gene>
<name>A0ABQ1E0A4_9FIRM</name>
<dbReference type="RefSeq" id="WP_194461854.1">
    <property type="nucleotide sequence ID" value="NZ_BMQH01000002.1"/>
</dbReference>